<evidence type="ECO:0000313" key="7">
    <source>
        <dbReference type="Proteomes" id="UP001056201"/>
    </source>
</evidence>
<evidence type="ECO:0000256" key="2">
    <source>
        <dbReference type="ARBA" id="ARBA00009410"/>
    </source>
</evidence>
<dbReference type="PANTHER" id="PTHR13847">
    <property type="entry name" value="SARCOSINE DEHYDROGENASE-RELATED"/>
    <property type="match status" value="1"/>
</dbReference>
<feature type="domain" description="FAD dependent oxidoreductase" evidence="5">
    <location>
        <begin position="7"/>
        <end position="370"/>
    </location>
</feature>
<evidence type="ECO:0000313" key="6">
    <source>
        <dbReference type="EMBL" id="URI11788.1"/>
    </source>
</evidence>
<proteinExistence type="inferred from homology"/>
<dbReference type="NCBIfam" id="TIGR03364">
    <property type="entry name" value="HpnW_proposed"/>
    <property type="match status" value="1"/>
</dbReference>
<evidence type="ECO:0000256" key="3">
    <source>
        <dbReference type="ARBA" id="ARBA00022630"/>
    </source>
</evidence>
<gene>
    <name evidence="6" type="ORF">MW290_23015</name>
</gene>
<comment type="similarity">
    <text evidence="2">Belongs to the DadA oxidoreductase family.</text>
</comment>
<name>A0ABY4SFM2_AQUTE</name>
<dbReference type="InterPro" id="IPR017741">
    <property type="entry name" value="FAD-dependent_OxRdtase_HpnW"/>
</dbReference>
<keyword evidence="7" id="KW-1185">Reference proteome</keyword>
<keyword evidence="4" id="KW-0560">Oxidoreductase</keyword>
<evidence type="ECO:0000256" key="4">
    <source>
        <dbReference type="ARBA" id="ARBA00023002"/>
    </source>
</evidence>
<reference evidence="6" key="1">
    <citation type="submission" date="2022-05" db="EMBL/GenBank/DDBJ databases">
        <title>An RpoN-dependent PEP-CTERM gene is involved in floc formation of an Aquincola tertiaricarbonis strain.</title>
        <authorList>
            <person name="Qiu D."/>
            <person name="Xia M."/>
        </authorList>
    </citation>
    <scope>NUCLEOTIDE SEQUENCE</scope>
    <source>
        <strain evidence="6">RN12</strain>
    </source>
</reference>
<dbReference type="Gene3D" id="3.50.50.60">
    <property type="entry name" value="FAD/NAD(P)-binding domain"/>
    <property type="match status" value="1"/>
</dbReference>
<evidence type="ECO:0000259" key="5">
    <source>
        <dbReference type="Pfam" id="PF01266"/>
    </source>
</evidence>
<dbReference type="RefSeq" id="WP_250199978.1">
    <property type="nucleotide sequence ID" value="NZ_CP097636.1"/>
</dbReference>
<dbReference type="Gene3D" id="3.30.9.10">
    <property type="entry name" value="D-Amino Acid Oxidase, subunit A, domain 2"/>
    <property type="match status" value="1"/>
</dbReference>
<comment type="cofactor">
    <cofactor evidence="1">
        <name>FAD</name>
        <dbReference type="ChEBI" id="CHEBI:57692"/>
    </cofactor>
</comment>
<dbReference type="Pfam" id="PF01266">
    <property type="entry name" value="DAO"/>
    <property type="match status" value="1"/>
</dbReference>
<accession>A0ABY4SFM2</accession>
<organism evidence="6 7">
    <name type="scientific">Aquincola tertiaricarbonis</name>
    <dbReference type="NCBI Taxonomy" id="391953"/>
    <lineage>
        <taxon>Bacteria</taxon>
        <taxon>Pseudomonadati</taxon>
        <taxon>Pseudomonadota</taxon>
        <taxon>Betaproteobacteria</taxon>
        <taxon>Burkholderiales</taxon>
        <taxon>Sphaerotilaceae</taxon>
        <taxon>Aquincola</taxon>
    </lineage>
</organism>
<keyword evidence="3" id="KW-0285">Flavoprotein</keyword>
<sequence>MSDGSFDVIVVGAGIVGLAHAYTAARRGLRVCVVERDAACVGASVRNFGFITVTGQAAGDTWRRARRARDVWALVAPQAGIPVLHGGLWMVARRPAAAEVLQQFMHTPMADGCQLLTPAQAAAHTDALSLADAQAVLYSPHELRVESRTAIGQLARWLAEVHGVQFRFKEAVLDVQAPRVQTSRGVLQAGRVVLCTHTDLHGLQPERLAPHGLRLCQLQMLRVQPPPGYRLPGAVMGDLSLVRYGGYAALPAAQALRLQLEREEPESLAHGIHLIAVQSADGSLVVGDSHHYGAAPPPFASEAVDQLILHHLQTLLRLPSCRVTERWVGQYVSSPHTDCLIDAPDAAVRRVIVTSGTGASTAFGIAEEVFDAW</sequence>
<dbReference type="PANTHER" id="PTHR13847:SF286">
    <property type="entry name" value="D-AMINO ACID DEHYDROGENASE"/>
    <property type="match status" value="1"/>
</dbReference>
<dbReference type="InterPro" id="IPR036188">
    <property type="entry name" value="FAD/NAD-bd_sf"/>
</dbReference>
<dbReference type="InterPro" id="IPR006076">
    <property type="entry name" value="FAD-dep_OxRdtase"/>
</dbReference>
<dbReference type="SUPFAM" id="SSF51905">
    <property type="entry name" value="FAD/NAD(P)-binding domain"/>
    <property type="match status" value="1"/>
</dbReference>
<dbReference type="EMBL" id="CP097636">
    <property type="protein sequence ID" value="URI11788.1"/>
    <property type="molecule type" value="Genomic_DNA"/>
</dbReference>
<dbReference type="Proteomes" id="UP001056201">
    <property type="component" value="Chromosome 2"/>
</dbReference>
<protein>
    <submittedName>
        <fullName evidence="6">TIGR03364 family FAD-dependent oxidoreductase</fullName>
    </submittedName>
</protein>
<evidence type="ECO:0000256" key="1">
    <source>
        <dbReference type="ARBA" id="ARBA00001974"/>
    </source>
</evidence>